<keyword evidence="3" id="KW-1003">Cell membrane</keyword>
<dbReference type="InterPro" id="IPR048279">
    <property type="entry name" value="MdtK-like"/>
</dbReference>
<gene>
    <name evidence="8" type="ORF">BRO54_0593</name>
</gene>
<evidence type="ECO:0000313" key="9">
    <source>
        <dbReference type="Proteomes" id="UP000186030"/>
    </source>
</evidence>
<keyword evidence="6 7" id="KW-0472">Membrane</keyword>
<protein>
    <recommendedName>
        <fullName evidence="10">MATE family efflux transporter</fullName>
    </recommendedName>
</protein>
<evidence type="ECO:0000256" key="2">
    <source>
        <dbReference type="ARBA" id="ARBA00022448"/>
    </source>
</evidence>
<accession>A0A1Q5T7H5</accession>
<dbReference type="AlphaFoldDB" id="A0A1Q5T7H5"/>
<feature type="transmembrane region" description="Helical" evidence="7">
    <location>
        <begin position="247"/>
        <end position="265"/>
    </location>
</feature>
<dbReference type="CDD" id="cd13134">
    <property type="entry name" value="MATE_like_8"/>
    <property type="match status" value="1"/>
</dbReference>
<feature type="transmembrane region" description="Helical" evidence="7">
    <location>
        <begin position="191"/>
        <end position="211"/>
    </location>
</feature>
<evidence type="ECO:0000256" key="6">
    <source>
        <dbReference type="ARBA" id="ARBA00023136"/>
    </source>
</evidence>
<keyword evidence="2" id="KW-0813">Transport</keyword>
<proteinExistence type="predicted"/>
<comment type="caution">
    <text evidence="8">The sequence shown here is derived from an EMBL/GenBank/DDBJ whole genome shotgun (WGS) entry which is preliminary data.</text>
</comment>
<reference evidence="9" key="2">
    <citation type="submission" date="2017-01" db="EMBL/GenBank/DDBJ databases">
        <title>Genome sequencing and annotation of Geobacillus sp. 1017, a Hydrocarbon-Oxidizing Thermophilic Bacterium Isolated from a Heavy Oil Reservoir (China).</title>
        <authorList>
            <person name="Kadnikov V.V."/>
            <person name="Mardanov A.V."/>
            <person name="Poltaraus A.B."/>
            <person name="Sokolova D.S."/>
            <person name="Semenova E.M."/>
            <person name="Ravin N.V."/>
            <person name="Tourova T.P."/>
            <person name="Nazina T.N."/>
        </authorList>
    </citation>
    <scope>NUCLEOTIDE SEQUENCE [LARGE SCALE GENOMIC DNA]</scope>
    <source>
        <strain evidence="9">1017</strain>
    </source>
</reference>
<dbReference type="PIRSF" id="PIRSF006603">
    <property type="entry name" value="DinF"/>
    <property type="match status" value="1"/>
</dbReference>
<evidence type="ECO:0000256" key="7">
    <source>
        <dbReference type="SAM" id="Phobius"/>
    </source>
</evidence>
<sequence>MRQEAKTWSLFSLTWPIFIETLLYMVMGNADTLMLSQYSDHAVAAVGVANQIIALTIVLFNFVALATAVLVAQYLGARREQEAIEVSLVSLAANLLFGLLVSAILAAFSRPILRLMGLPAELFDEGSSYLAIVGGFLFIQALMMTVGAILKSYGFTRDTMYVTIGMNVLNVIGNYFLIFGSFALPPLGAEGAAISTAASRLAGFVVLVALLRKRTGIALAPRAFCALPFRHFRSLLKIGVPSAGEHLSYNTAQMVITYLITWLGAEALTVRVYTQNIMMFVFLFGIAISQGTQILVGHFVGAGRYEEAYARCLKSLYSAIGMSVLLATAAYWFAEPLLSFFTDDASMIGLGRKLLLLTIILEPGRSFNLVIIGSLRAAGDVQFPVYMGILSMWGVGVTVAYIFGIALGFGLVGIWLSFIADEWLRGLLMLRRWRSRVWMKKTVAPQAKMA</sequence>
<dbReference type="PANTHER" id="PTHR42925:SF1">
    <property type="entry name" value="VIRULENCE FACTOR MVIN"/>
    <property type="match status" value="1"/>
</dbReference>
<keyword evidence="4 7" id="KW-0812">Transmembrane</keyword>
<organism evidence="8 9">
    <name type="scientific">Geobacillus proteiniphilus</name>
    <dbReference type="NCBI Taxonomy" id="860353"/>
    <lineage>
        <taxon>Bacteria</taxon>
        <taxon>Bacillati</taxon>
        <taxon>Bacillota</taxon>
        <taxon>Bacilli</taxon>
        <taxon>Bacillales</taxon>
        <taxon>Anoxybacillaceae</taxon>
        <taxon>Geobacillus</taxon>
    </lineage>
</organism>
<name>A0A1Q5T7H5_9BACL</name>
<dbReference type="NCBIfam" id="TIGR00797">
    <property type="entry name" value="matE"/>
    <property type="match status" value="1"/>
</dbReference>
<feature type="transmembrane region" description="Helical" evidence="7">
    <location>
        <begin position="315"/>
        <end position="334"/>
    </location>
</feature>
<dbReference type="EMBL" id="MQMG01000004">
    <property type="protein sequence ID" value="OKO96176.1"/>
    <property type="molecule type" value="Genomic_DNA"/>
</dbReference>
<dbReference type="InterPro" id="IPR047135">
    <property type="entry name" value="YsiQ"/>
</dbReference>
<evidence type="ECO:0000256" key="1">
    <source>
        <dbReference type="ARBA" id="ARBA00004651"/>
    </source>
</evidence>
<dbReference type="Pfam" id="PF01554">
    <property type="entry name" value="MatE"/>
    <property type="match status" value="2"/>
</dbReference>
<dbReference type="InterPro" id="IPR002528">
    <property type="entry name" value="MATE_fam"/>
</dbReference>
<feature type="transmembrane region" description="Helical" evidence="7">
    <location>
        <begin position="128"/>
        <end position="150"/>
    </location>
</feature>
<evidence type="ECO:0000256" key="4">
    <source>
        <dbReference type="ARBA" id="ARBA00022692"/>
    </source>
</evidence>
<evidence type="ECO:0000256" key="3">
    <source>
        <dbReference type="ARBA" id="ARBA00022475"/>
    </source>
</evidence>
<feature type="transmembrane region" description="Helical" evidence="7">
    <location>
        <begin position="7"/>
        <end position="27"/>
    </location>
</feature>
<dbReference type="PANTHER" id="PTHR42925">
    <property type="entry name" value="MULTIDRUG AND TOXIN EFFLUX PROTEIN MATE FAMILY"/>
    <property type="match status" value="1"/>
</dbReference>
<evidence type="ECO:0000313" key="8">
    <source>
        <dbReference type="EMBL" id="OKO96176.1"/>
    </source>
</evidence>
<feature type="transmembrane region" description="Helical" evidence="7">
    <location>
        <begin position="52"/>
        <end position="76"/>
    </location>
</feature>
<evidence type="ECO:0000256" key="5">
    <source>
        <dbReference type="ARBA" id="ARBA00022989"/>
    </source>
</evidence>
<dbReference type="GO" id="GO:0005886">
    <property type="term" value="C:plasma membrane"/>
    <property type="evidence" value="ECO:0007669"/>
    <property type="project" value="UniProtKB-SubCell"/>
</dbReference>
<dbReference type="RefSeq" id="WP_033845538.1">
    <property type="nucleotide sequence ID" value="NZ_MQMG01000004.1"/>
</dbReference>
<keyword evidence="5 7" id="KW-1133">Transmembrane helix</keyword>
<feature type="transmembrane region" description="Helical" evidence="7">
    <location>
        <begin position="88"/>
        <end position="108"/>
    </location>
</feature>
<reference evidence="8 9" key="1">
    <citation type="submission" date="2016-11" db="EMBL/GenBank/DDBJ databases">
        <authorList>
            <person name="Kadnikov V."/>
            <person name="Nazina T."/>
        </authorList>
    </citation>
    <scope>NUCLEOTIDE SEQUENCE [LARGE SCALE GENOMIC DNA]</scope>
    <source>
        <strain evidence="8 9">1017</strain>
    </source>
</reference>
<comment type="subcellular location">
    <subcellularLocation>
        <location evidence="1">Cell membrane</location>
        <topology evidence="1">Multi-pass membrane protein</topology>
    </subcellularLocation>
</comment>
<dbReference type="GO" id="GO:0015297">
    <property type="term" value="F:antiporter activity"/>
    <property type="evidence" value="ECO:0007669"/>
    <property type="project" value="InterPro"/>
</dbReference>
<dbReference type="GO" id="GO:0042910">
    <property type="term" value="F:xenobiotic transmembrane transporter activity"/>
    <property type="evidence" value="ECO:0007669"/>
    <property type="project" value="InterPro"/>
</dbReference>
<feature type="transmembrane region" description="Helical" evidence="7">
    <location>
        <begin position="277"/>
        <end position="303"/>
    </location>
</feature>
<dbReference type="Proteomes" id="UP000186030">
    <property type="component" value="Unassembled WGS sequence"/>
</dbReference>
<feature type="transmembrane region" description="Helical" evidence="7">
    <location>
        <begin position="162"/>
        <end position="185"/>
    </location>
</feature>
<evidence type="ECO:0008006" key="10">
    <source>
        <dbReference type="Google" id="ProtNLM"/>
    </source>
</evidence>